<feature type="region of interest" description="Disordered" evidence="1">
    <location>
        <begin position="1"/>
        <end position="32"/>
    </location>
</feature>
<dbReference type="RefSeq" id="YP_010761259.1">
    <property type="nucleotide sequence ID" value="NC_047702.1"/>
</dbReference>
<name>A0A6S4PG60_9CAUD</name>
<dbReference type="KEGG" id="vg:55412489"/>
<dbReference type="EMBL" id="AP013542">
    <property type="protein sequence ID" value="BAQ94173.1"/>
    <property type="molecule type" value="Genomic_DNA"/>
</dbReference>
<proteinExistence type="predicted"/>
<evidence type="ECO:0000313" key="3">
    <source>
        <dbReference type="Proteomes" id="UP000504827"/>
    </source>
</evidence>
<dbReference type="GeneID" id="55412489"/>
<accession>A0A6S4PG60</accession>
<keyword evidence="3" id="KW-1185">Reference proteome</keyword>
<dbReference type="Proteomes" id="UP000504827">
    <property type="component" value="Segment"/>
</dbReference>
<reference evidence="2 3" key="1">
    <citation type="journal article" date="2013" name="PLoS Genet.">
        <title>Expanding the Marine Virosphere Using Metagenomics.</title>
        <authorList>
            <person name="Mizuno C.M."/>
            <person name="Rodriguez-Valera F."/>
            <person name="Kimes N.E."/>
            <person name="Ghai R."/>
        </authorList>
    </citation>
    <scope>NUCLEOTIDE SEQUENCE [LARGE SCALE GENOMIC DNA]</scope>
    <source>
        <strain evidence="2">UvMED-CGR-U-MedDCM-OCT-S35-C6</strain>
    </source>
</reference>
<sequence>MSEKSQRKEKEDMPKVTANEHPEEKLNTEDKDVSLETVIKELPQLLVNHAYKKLKSGEDLTASEMKVCLDVCKAYSKEPITKKEHNILDEVPFDDGQKN</sequence>
<protein>
    <submittedName>
        <fullName evidence="2">Uncharacterized protein</fullName>
    </submittedName>
</protein>
<evidence type="ECO:0000256" key="1">
    <source>
        <dbReference type="SAM" id="MobiDB-lite"/>
    </source>
</evidence>
<organism evidence="2 3">
    <name type="scientific">uncultured phage_MedDCM-OCT-S35-C6</name>
    <dbReference type="NCBI Taxonomy" id="2741075"/>
    <lineage>
        <taxon>Viruses</taxon>
        <taxon>Duplodnaviria</taxon>
        <taxon>Heunggongvirae</taxon>
        <taxon>Uroviricota</taxon>
        <taxon>Caudoviricetes</taxon>
        <taxon>Autographivirales</taxon>
        <taxon>Pelagivirus</taxon>
        <taxon>Pelagivirus S35C6</taxon>
    </lineage>
</organism>
<evidence type="ECO:0000313" key="2">
    <source>
        <dbReference type="EMBL" id="BAQ94173.1"/>
    </source>
</evidence>